<keyword evidence="2" id="KW-1185">Reference proteome</keyword>
<accession>A0ABR0NJR2</accession>
<dbReference type="Proteomes" id="UP001358586">
    <property type="component" value="Chromosome 10"/>
</dbReference>
<organism evidence="1 2">
    <name type="scientific">Gossypium arboreum</name>
    <name type="common">Tree cotton</name>
    <name type="synonym">Gossypium nanking</name>
    <dbReference type="NCBI Taxonomy" id="29729"/>
    <lineage>
        <taxon>Eukaryota</taxon>
        <taxon>Viridiplantae</taxon>
        <taxon>Streptophyta</taxon>
        <taxon>Embryophyta</taxon>
        <taxon>Tracheophyta</taxon>
        <taxon>Spermatophyta</taxon>
        <taxon>Magnoliopsida</taxon>
        <taxon>eudicotyledons</taxon>
        <taxon>Gunneridae</taxon>
        <taxon>Pentapetalae</taxon>
        <taxon>rosids</taxon>
        <taxon>malvids</taxon>
        <taxon>Malvales</taxon>
        <taxon>Malvaceae</taxon>
        <taxon>Malvoideae</taxon>
        <taxon>Gossypium</taxon>
    </lineage>
</organism>
<reference evidence="1 2" key="1">
    <citation type="submission" date="2023-03" db="EMBL/GenBank/DDBJ databases">
        <title>WGS of Gossypium arboreum.</title>
        <authorList>
            <person name="Yu D."/>
        </authorList>
    </citation>
    <scope>NUCLEOTIDE SEQUENCE [LARGE SCALE GENOMIC DNA]</scope>
    <source>
        <tissue evidence="1">Leaf</tissue>
    </source>
</reference>
<name>A0ABR0NJR2_GOSAR</name>
<proteinExistence type="predicted"/>
<evidence type="ECO:0000313" key="1">
    <source>
        <dbReference type="EMBL" id="KAK5794856.1"/>
    </source>
</evidence>
<evidence type="ECO:0000313" key="2">
    <source>
        <dbReference type="Proteomes" id="UP001358586"/>
    </source>
</evidence>
<sequence length="54" mass="6044">MELERLRTRQGDCIHSVKLKQAEVVARKSTESCSRKATVTDNCTLSCTTSDDQL</sequence>
<comment type="caution">
    <text evidence="1">The sequence shown here is derived from an EMBL/GenBank/DDBJ whole genome shotgun (WGS) entry which is preliminary data.</text>
</comment>
<dbReference type="EMBL" id="JARKNE010000010">
    <property type="protein sequence ID" value="KAK5794856.1"/>
    <property type="molecule type" value="Genomic_DNA"/>
</dbReference>
<gene>
    <name evidence="1" type="ORF">PVK06_036106</name>
</gene>
<protein>
    <submittedName>
        <fullName evidence="1">Uncharacterized protein</fullName>
    </submittedName>
</protein>